<feature type="compositionally biased region" description="Polar residues" evidence="1">
    <location>
        <begin position="1340"/>
        <end position="1350"/>
    </location>
</feature>
<feature type="compositionally biased region" description="Polar residues" evidence="1">
    <location>
        <begin position="413"/>
        <end position="430"/>
    </location>
</feature>
<evidence type="ECO:0000313" key="2">
    <source>
        <dbReference type="EMBL" id="WWC92465.1"/>
    </source>
</evidence>
<feature type="region of interest" description="Disordered" evidence="1">
    <location>
        <begin position="1977"/>
        <end position="2013"/>
    </location>
</feature>
<feature type="compositionally biased region" description="Polar residues" evidence="1">
    <location>
        <begin position="336"/>
        <end position="356"/>
    </location>
</feature>
<feature type="compositionally biased region" description="Acidic residues" evidence="1">
    <location>
        <begin position="751"/>
        <end position="760"/>
    </location>
</feature>
<feature type="region of interest" description="Disordered" evidence="1">
    <location>
        <begin position="191"/>
        <end position="313"/>
    </location>
</feature>
<feature type="compositionally biased region" description="Low complexity" evidence="1">
    <location>
        <begin position="45"/>
        <end position="59"/>
    </location>
</feature>
<feature type="compositionally biased region" description="Polar residues" evidence="1">
    <location>
        <begin position="1147"/>
        <end position="1174"/>
    </location>
</feature>
<dbReference type="RefSeq" id="XP_066079227.1">
    <property type="nucleotide sequence ID" value="XM_066223130.1"/>
</dbReference>
<feature type="compositionally biased region" description="Low complexity" evidence="1">
    <location>
        <begin position="1"/>
        <end position="17"/>
    </location>
</feature>
<feature type="compositionally biased region" description="Polar residues" evidence="1">
    <location>
        <begin position="789"/>
        <end position="799"/>
    </location>
</feature>
<proteinExistence type="predicted"/>
<feature type="region of interest" description="Disordered" evidence="1">
    <location>
        <begin position="1771"/>
        <end position="1792"/>
    </location>
</feature>
<feature type="compositionally biased region" description="Low complexity" evidence="1">
    <location>
        <begin position="563"/>
        <end position="572"/>
    </location>
</feature>
<sequence length="2037" mass="219390">MFCNISSSSPMSESTFSRPTYSISNITPNRKRTASTSEKKNPLNRSGSSSGRRTPSDSGHSNQGSSTDHHQTYHWSGDVGGKSKKKKEKKQNVVDQNEIDHYHDKFNQISSSNGSGSGMEKAPSLNVDIRNSLMLPSLSQRFSVLLPSLSTAPEESLRSLLASQRARVNGPALTEEEEELLFAEMRDAALDDQWDGRPPQINENTARTGLTASPFKKKLSGSGISSSFSSPSLLTTSPTSPSTSTNFDDTQYQNYGDSPSTPSSLFSSPPTSNSFSSFRTFGVGSSPEASSSVSPTGAGSAFKTKSYGFSGGSGMREAEYIRRIKKSVSHKDVRKASTSSANSTQDGNVEGSTPTRGNIPLPPAISPEKANAYYQATKKPESPTNSEKTATPTSSVIPNISASSLPKMHTGHSRASSLNFTPSTPNSAESVSFAAKQQKSRKRQSRLDGLTPAQVKRISLALQEIGGQLKRGSMTVQALPDQSSGTFSGNGEDVEEMLDFESRRATQLDDNEDDDINIERLRRPSDLRSEISDSGQSVASSVFPFQMSPTNSTFTGNGIHTEPSSPTTTSRLPPSPRTHNLLAHVAHVEEPLPPIPMPVFTPTKSQPVRSYHHQPTLSNSSTSTISATNNNGQSVYIPGQPRPVRLTHHSQSSTSSRSATPSNQSPLDAIRAAVSPEHTPSPLRGMPEISARTTSLIRSKSVNQSNSTPTKIASSHVNLSGNRRRAGTIGDAPMERRSSSALSSHPSTPDIIEEDDEPTSDQDNNKFSPPIQSDEYIPEVKQVSGRRSVANSRSVSQDSIHQLHHNLGWELAPGGEPLERTVSAQGTIDDSDVTPPNEHESRTTDPRRRSSTSSTTSSFSDHAQPDSEIGWANVIEKGPTDSLEAIDSDDLISPESIKEADILRKMSGMGLEEMMLLQEKLVIKAKAEREALRGDTLDSPMVPYSPPASAEAFSPSQRAMSPVQRAASPILARPISPPPPSSWRFPPSETVKSSSQNTTPSQERTTLPSSVDTHILTPPLTGSSTGGSVSRSGSKSGPVILPTRAAPAPPPPVETPSEAADEILTPPSADISRKSSGRAYQRRPLEQDPEVRRDFEARIAAATAALNRTPSMQQHQQYHSNSGSSKLDRKFSKKGGHGGPMIISSPKLVSSTAVVPTTPLTPENQNNTSVNTNKSVDKSSGGPGSKMSLKWKKFTGLRSKGPSFSGNEVTQPQRKTSPNKNSSQQQQQLRTQQSKLAPIQNPAIAQGGLQRSASASVAQTLEDPITLKENELIENPPPSAPPNLDAFKFPPPPERHGSASESSVQQDLPSPPSSLGHSSGLRNVMSKMKRSKDVSPPPQQTQNRSQSPIPASNRAMSPLPTINAVVQQPKHTPTASEDDARNKFIEAGRALGLSEDQLNDMLKAKGMTGTVASAPQPSSMPSPPPTATTSADEPIVRSAEKEKKGLFRSLSKARKAQASPVPDSSTVLAPSAPIPEPARTTTSTHDRVVVRRTMILPEGLNIIPSTPQVISNSNTPSIPESPDSNSLRPGVQSRKQSIRRKPLQLSKEDHELVSTSNSPPAHARKFSFSNQSGKGSLSDSTGANTPTRITFGTNTPSPSNSQNQVPTINNNNNNNNEQSLQGLGFLHPNTPLLNKKSSIPTLTPSPGNDSLLSDNDSHARSSTGGSLIDMYRNTDNEDEEEEMLESPQKKLTNPTFNDLDNDYEFEDPSTATHSRRASEDVMPIGRGSMDDMNRRRMTQAVEITEYADGQVIWNIVDALRTSVTGSIDGEEYTFDNSQANPHSRSTSYSSSVRNSIIPEDGDVFKSAGNNAGWPKGLGNGTAGLNFRHRDRNATSKPRPPTDVYFTSHRDVADLIDHLSRDLDASHGRIDIISHSPPNENDWRQSNSSPFVFQDSAIPTIPTTPERSIKTRSLISQFEDAPSPAQNPIRPFYNHNTNIPSPIDPAKANNFYGNMEENLSGGSGSGGTPHRQLFAESYLDPNSNSSRGQSFVSSNNQMSPSNKSFTSSMVSNPNKSVEDRLQALLDRLKGDGIGKTRL</sequence>
<feature type="compositionally biased region" description="Polar residues" evidence="1">
    <location>
        <begin position="549"/>
        <end position="558"/>
    </location>
</feature>
<accession>A0AAX4K6N0</accession>
<name>A0AAX4K6N0_9TREE</name>
<feature type="region of interest" description="Disordered" evidence="1">
    <location>
        <begin position="326"/>
        <end position="449"/>
    </location>
</feature>
<feature type="compositionally biased region" description="Low complexity" evidence="1">
    <location>
        <begin position="258"/>
        <end position="295"/>
    </location>
</feature>
<feature type="compositionally biased region" description="Low complexity" evidence="1">
    <location>
        <begin position="650"/>
        <end position="666"/>
    </location>
</feature>
<feature type="region of interest" description="Disordered" evidence="1">
    <location>
        <begin position="826"/>
        <end position="870"/>
    </location>
</feature>
<reference evidence="2 3" key="1">
    <citation type="submission" date="2024-01" db="EMBL/GenBank/DDBJ databases">
        <title>Comparative genomics of Cryptococcus and Kwoniella reveals pathogenesis evolution and contrasting modes of karyotype evolution via chromosome fusion or intercentromeric recombination.</title>
        <authorList>
            <person name="Coelho M.A."/>
            <person name="David-Palma M."/>
            <person name="Shea T."/>
            <person name="Bowers K."/>
            <person name="McGinley-Smith S."/>
            <person name="Mohammad A.W."/>
            <person name="Gnirke A."/>
            <person name="Yurkov A.M."/>
            <person name="Nowrousian M."/>
            <person name="Sun S."/>
            <person name="Cuomo C.A."/>
            <person name="Heitman J."/>
        </authorList>
    </citation>
    <scope>NUCLEOTIDE SEQUENCE [LARGE SCALE GENOMIC DNA]</scope>
    <source>
        <strain evidence="2 3">CBS 6074</strain>
    </source>
</reference>
<feature type="region of interest" description="Disordered" evidence="1">
    <location>
        <begin position="1504"/>
        <end position="1730"/>
    </location>
</feature>
<feature type="compositionally biased region" description="Polar residues" evidence="1">
    <location>
        <begin position="1631"/>
        <end position="1665"/>
    </location>
</feature>
<gene>
    <name evidence="2" type="ORF">L201_007423</name>
</gene>
<feature type="compositionally biased region" description="Polar residues" evidence="1">
    <location>
        <begin position="1689"/>
        <end position="1698"/>
    </location>
</feature>
<feature type="region of interest" description="Disordered" evidence="1">
    <location>
        <begin position="934"/>
        <end position="1380"/>
    </location>
</feature>
<dbReference type="Proteomes" id="UP001355207">
    <property type="component" value="Chromosome 10"/>
</dbReference>
<organism evidence="2 3">
    <name type="scientific">Kwoniella dendrophila CBS 6074</name>
    <dbReference type="NCBI Taxonomy" id="1295534"/>
    <lineage>
        <taxon>Eukaryota</taxon>
        <taxon>Fungi</taxon>
        <taxon>Dikarya</taxon>
        <taxon>Basidiomycota</taxon>
        <taxon>Agaricomycotina</taxon>
        <taxon>Tremellomycetes</taxon>
        <taxon>Tremellales</taxon>
        <taxon>Cryptococcaceae</taxon>
        <taxon>Kwoniella</taxon>
    </lineage>
</organism>
<protein>
    <submittedName>
        <fullName evidence="2">Uncharacterized protein</fullName>
    </submittedName>
</protein>
<feature type="region of interest" description="Disordered" evidence="1">
    <location>
        <begin position="549"/>
        <end position="577"/>
    </location>
</feature>
<feature type="compositionally biased region" description="Polar residues" evidence="1">
    <location>
        <begin position="1106"/>
        <end position="1125"/>
    </location>
</feature>
<keyword evidence="3" id="KW-1185">Reference proteome</keyword>
<feature type="compositionally biased region" description="Basic and acidic residues" evidence="1">
    <location>
        <begin position="1083"/>
        <end position="1097"/>
    </location>
</feature>
<feature type="compositionally biased region" description="Polar residues" evidence="1">
    <location>
        <begin position="1567"/>
        <end position="1608"/>
    </location>
</feature>
<feature type="region of interest" description="Disordered" evidence="1">
    <location>
        <begin position="1408"/>
        <end position="1484"/>
    </location>
</feature>
<feature type="compositionally biased region" description="Polar residues" evidence="1">
    <location>
        <begin position="1504"/>
        <end position="1527"/>
    </location>
</feature>
<feature type="compositionally biased region" description="Polar residues" evidence="1">
    <location>
        <begin position="18"/>
        <end position="28"/>
    </location>
</feature>
<feature type="region of interest" description="Disordered" evidence="1">
    <location>
        <begin position="697"/>
        <end position="799"/>
    </location>
</feature>
<feature type="compositionally biased region" description="Low complexity" evidence="1">
    <location>
        <begin position="1022"/>
        <end position="1046"/>
    </location>
</feature>
<evidence type="ECO:0000256" key="1">
    <source>
        <dbReference type="SAM" id="MobiDB-lite"/>
    </source>
</evidence>
<feature type="compositionally biased region" description="Low complexity" evidence="1">
    <location>
        <begin position="616"/>
        <end position="631"/>
    </location>
</feature>
<feature type="compositionally biased region" description="Low complexity" evidence="1">
    <location>
        <begin position="1783"/>
        <end position="1792"/>
    </location>
</feature>
<feature type="compositionally biased region" description="Polar residues" evidence="1">
    <location>
        <begin position="697"/>
        <end position="721"/>
    </location>
</feature>
<feature type="compositionally biased region" description="Low complexity" evidence="1">
    <location>
        <begin position="947"/>
        <end position="956"/>
    </location>
</feature>
<feature type="compositionally biased region" description="Polar residues" evidence="1">
    <location>
        <begin position="1979"/>
        <end position="2013"/>
    </location>
</feature>
<feature type="compositionally biased region" description="Basic and acidic residues" evidence="1">
    <location>
        <begin position="1434"/>
        <end position="1445"/>
    </location>
</feature>
<feature type="compositionally biased region" description="Polar residues" evidence="1">
    <location>
        <begin position="201"/>
        <end position="211"/>
    </location>
</feature>
<feature type="region of interest" description="Disordered" evidence="1">
    <location>
        <begin position="1825"/>
        <end position="1844"/>
    </location>
</feature>
<feature type="compositionally biased region" description="Polar residues" evidence="1">
    <location>
        <begin position="1249"/>
        <end position="1259"/>
    </location>
</feature>
<feature type="compositionally biased region" description="Basic and acidic residues" evidence="1">
    <location>
        <begin position="837"/>
        <end position="848"/>
    </location>
</feature>
<feature type="compositionally biased region" description="Low complexity" evidence="1">
    <location>
        <begin position="220"/>
        <end position="245"/>
    </location>
</feature>
<feature type="compositionally biased region" description="Polar residues" evidence="1">
    <location>
        <begin position="990"/>
        <end position="1012"/>
    </location>
</feature>
<feature type="compositionally biased region" description="Low complexity" evidence="1">
    <location>
        <begin position="851"/>
        <end position="860"/>
    </location>
</feature>
<feature type="compositionally biased region" description="Polar residues" evidence="1">
    <location>
        <begin position="1364"/>
        <end position="1375"/>
    </location>
</feature>
<dbReference type="GeneID" id="91098092"/>
<feature type="compositionally biased region" description="Low complexity" evidence="1">
    <location>
        <begin position="1222"/>
        <end position="1234"/>
    </location>
</feature>
<feature type="compositionally biased region" description="Polar residues" evidence="1">
    <location>
        <begin position="761"/>
        <end position="771"/>
    </location>
</feature>
<feature type="compositionally biased region" description="Polar residues" evidence="1">
    <location>
        <begin position="1202"/>
        <end position="1221"/>
    </location>
</feature>
<feature type="region of interest" description="Disordered" evidence="1">
    <location>
        <begin position="592"/>
        <end position="666"/>
    </location>
</feature>
<feature type="compositionally biased region" description="Polar residues" evidence="1">
    <location>
        <begin position="382"/>
        <end position="404"/>
    </location>
</feature>
<dbReference type="EMBL" id="CP144107">
    <property type="protein sequence ID" value="WWC92465.1"/>
    <property type="molecule type" value="Genomic_DNA"/>
</dbReference>
<feature type="compositionally biased region" description="Polar residues" evidence="1">
    <location>
        <begin position="246"/>
        <end position="257"/>
    </location>
</feature>
<evidence type="ECO:0000313" key="3">
    <source>
        <dbReference type="Proteomes" id="UP001355207"/>
    </source>
</evidence>
<feature type="region of interest" description="Disordered" evidence="1">
    <location>
        <begin position="1"/>
        <end position="123"/>
    </location>
</feature>